<protein>
    <submittedName>
        <fullName evidence="2">Uncharacterized protein</fullName>
    </submittedName>
</protein>
<dbReference type="PATRIC" id="fig|889306.3.peg.1991"/>
<keyword evidence="1" id="KW-0472">Membrane</keyword>
<evidence type="ECO:0000313" key="2">
    <source>
        <dbReference type="EMBL" id="KIL45623.1"/>
    </source>
</evidence>
<proteinExistence type="predicted"/>
<keyword evidence="1" id="KW-1133">Transmembrane helix</keyword>
<evidence type="ECO:0000256" key="1">
    <source>
        <dbReference type="SAM" id="Phobius"/>
    </source>
</evidence>
<keyword evidence="3" id="KW-1185">Reference proteome</keyword>
<organism evidence="2 3">
    <name type="scientific">Jeotgalibacillus soli</name>
    <dbReference type="NCBI Taxonomy" id="889306"/>
    <lineage>
        <taxon>Bacteria</taxon>
        <taxon>Bacillati</taxon>
        <taxon>Bacillota</taxon>
        <taxon>Bacilli</taxon>
        <taxon>Bacillales</taxon>
        <taxon>Caryophanaceae</taxon>
        <taxon>Jeotgalibacillus</taxon>
    </lineage>
</organism>
<dbReference type="RefSeq" id="WP_157841480.1">
    <property type="nucleotide sequence ID" value="NZ_JXRP01000017.1"/>
</dbReference>
<dbReference type="STRING" id="889306.KP78_19720"/>
<sequence>MQIKRILLCLVLTGPVFNLFGWMTLWGYGISAVSVAALIVMDLSLKKKG</sequence>
<reference evidence="2 3" key="1">
    <citation type="submission" date="2015-01" db="EMBL/GenBank/DDBJ databases">
        <title>Genome sequencing of Jeotgalibacillus soli.</title>
        <authorList>
            <person name="Goh K.M."/>
            <person name="Chan K.-G."/>
            <person name="Yaakop A.S."/>
            <person name="Ee R."/>
            <person name="Gan H.M."/>
            <person name="Chan C.S."/>
        </authorList>
    </citation>
    <scope>NUCLEOTIDE SEQUENCE [LARGE SCALE GENOMIC DNA]</scope>
    <source>
        <strain evidence="2 3">P9</strain>
    </source>
</reference>
<keyword evidence="1" id="KW-0812">Transmembrane</keyword>
<feature type="transmembrane region" description="Helical" evidence="1">
    <location>
        <begin position="28"/>
        <end position="45"/>
    </location>
</feature>
<name>A0A0C2VNP2_9BACL</name>
<dbReference type="Proteomes" id="UP000031938">
    <property type="component" value="Unassembled WGS sequence"/>
</dbReference>
<gene>
    <name evidence="2" type="ORF">KP78_19720</name>
</gene>
<comment type="caution">
    <text evidence="2">The sequence shown here is derived from an EMBL/GenBank/DDBJ whole genome shotgun (WGS) entry which is preliminary data.</text>
</comment>
<evidence type="ECO:0000313" key="3">
    <source>
        <dbReference type="Proteomes" id="UP000031938"/>
    </source>
</evidence>
<dbReference type="AlphaFoldDB" id="A0A0C2VNP2"/>
<dbReference type="EMBL" id="JXRP01000017">
    <property type="protein sequence ID" value="KIL45623.1"/>
    <property type="molecule type" value="Genomic_DNA"/>
</dbReference>
<accession>A0A0C2VNP2</accession>